<gene>
    <name evidence="3" type="ORF">AAHA92_33319</name>
</gene>
<keyword evidence="4" id="KW-1185">Reference proteome</keyword>
<evidence type="ECO:0000256" key="1">
    <source>
        <dbReference type="SAM" id="MobiDB-lite"/>
    </source>
</evidence>
<reference evidence="3 4" key="1">
    <citation type="submission" date="2024-06" db="EMBL/GenBank/DDBJ databases">
        <title>A chromosome level genome sequence of Diviner's sage (Salvia divinorum).</title>
        <authorList>
            <person name="Ford S.A."/>
            <person name="Ro D.-K."/>
            <person name="Ness R.W."/>
            <person name="Phillips M.A."/>
        </authorList>
    </citation>
    <scope>NUCLEOTIDE SEQUENCE [LARGE SCALE GENOMIC DNA]</scope>
    <source>
        <strain evidence="3">SAF-2024a</strain>
        <tissue evidence="3">Leaf</tissue>
    </source>
</reference>
<dbReference type="SUPFAM" id="SSF52821">
    <property type="entry name" value="Rhodanese/Cell cycle control phosphatase"/>
    <property type="match status" value="1"/>
</dbReference>
<accession>A0ABD1FPJ5</accession>
<feature type="compositionally biased region" description="Polar residues" evidence="1">
    <location>
        <begin position="616"/>
        <end position="629"/>
    </location>
</feature>
<dbReference type="InterPro" id="IPR044690">
    <property type="entry name" value="CAS_plant"/>
</dbReference>
<feature type="domain" description="Rhodanese" evidence="2">
    <location>
        <begin position="356"/>
        <end position="474"/>
    </location>
</feature>
<dbReference type="PANTHER" id="PTHR34209">
    <property type="entry name" value="RHODANESE/CELL CYCLE CONTROL PHOSPHATASE SUPERFAMILY PROTEIN"/>
    <property type="match status" value="1"/>
</dbReference>
<evidence type="ECO:0000313" key="4">
    <source>
        <dbReference type="Proteomes" id="UP001567538"/>
    </source>
</evidence>
<protein>
    <recommendedName>
        <fullName evidence="2">Rhodanese domain-containing protein</fullName>
    </recommendedName>
</protein>
<dbReference type="InterPro" id="IPR001763">
    <property type="entry name" value="Rhodanese-like_dom"/>
</dbReference>
<dbReference type="Pfam" id="PF00581">
    <property type="entry name" value="Rhodanese"/>
    <property type="match status" value="1"/>
</dbReference>
<dbReference type="PANTHER" id="PTHR34209:SF3">
    <property type="entry name" value="RHODANESE_CELL CYCLE CONTROL PHOSPHATASE SUPERFAMILY PROTEIN"/>
    <property type="match status" value="1"/>
</dbReference>
<dbReference type="EMBL" id="JBEAFC010000014">
    <property type="protein sequence ID" value="KAL1533435.1"/>
    <property type="molecule type" value="Genomic_DNA"/>
</dbReference>
<evidence type="ECO:0000313" key="3">
    <source>
        <dbReference type="EMBL" id="KAL1533435.1"/>
    </source>
</evidence>
<dbReference type="AlphaFoldDB" id="A0ABD1FPJ5"/>
<dbReference type="Gene3D" id="3.40.250.10">
    <property type="entry name" value="Rhodanese-like domain"/>
    <property type="match status" value="1"/>
</dbReference>
<organism evidence="3 4">
    <name type="scientific">Salvia divinorum</name>
    <name type="common">Maria pastora</name>
    <name type="synonym">Diviner's sage</name>
    <dbReference type="NCBI Taxonomy" id="28513"/>
    <lineage>
        <taxon>Eukaryota</taxon>
        <taxon>Viridiplantae</taxon>
        <taxon>Streptophyta</taxon>
        <taxon>Embryophyta</taxon>
        <taxon>Tracheophyta</taxon>
        <taxon>Spermatophyta</taxon>
        <taxon>Magnoliopsida</taxon>
        <taxon>eudicotyledons</taxon>
        <taxon>Gunneridae</taxon>
        <taxon>Pentapetalae</taxon>
        <taxon>asterids</taxon>
        <taxon>lamiids</taxon>
        <taxon>Lamiales</taxon>
        <taxon>Lamiaceae</taxon>
        <taxon>Nepetoideae</taxon>
        <taxon>Mentheae</taxon>
        <taxon>Salviinae</taxon>
        <taxon>Salvia</taxon>
        <taxon>Salvia subgen. Calosphace</taxon>
    </lineage>
</organism>
<dbReference type="Proteomes" id="UP001567538">
    <property type="component" value="Unassembled WGS sequence"/>
</dbReference>
<dbReference type="PROSITE" id="PS50206">
    <property type="entry name" value="RHODANESE_3"/>
    <property type="match status" value="1"/>
</dbReference>
<sequence>MLPVSSATTSCSCHGQIPAYGGLKCFSSYPKAFDCSSVNKSVKNISNFSRRRGVTCLYSDYVVKDDQFSPIDTITRSLYQSGCPTQLEVSDDMCGLGSNLVFVDSSSESQLTDFISKAVDSTDIQPSYVDPGLPISASGVAIDPAVVSDSLLVDVNPLSAQNTQLADIVEGGEDVLNAAVETITSSLNAALTSAGEAVDSVINDINTFLDQTGESAGNKLSGVSSGLKDGSGAAASAALDVLRRTVVVVEDLLTKNVGYAYDFAKGFLPQDYQDVLRSTEGRIAEVVSPIGAAFQQVYIALEGFEERVGLDPNDPLIPVVLVFGASVFLWGSYRGLKYGGYAGDLSPKSAMELLRGKDNVVLIDIRPENLRDRDGIPDLRRSARFRYASVGPPEVDSSIKKLLKGGSDLENSMLAVVIRDLKIVQDRSKVLVMDADGSRSKSVARSLRKLGTKRAYQILGGFKSWGKEGCRVKELKPETALTILNEEAEAILEEIKPTPFKLVAFGVGIAAAAYSILEWETALQFVGVIGLGQTLFRRIASYQGAEDFQQDIRSLLAPVTLGGQAISWAAGKLETNRNGLPTSPSSSEVQSRVLQAAAKLESQPPATAETRDFPQVGSSGSEEVNISEA</sequence>
<name>A0ABD1FPJ5_SALDI</name>
<comment type="caution">
    <text evidence="3">The sequence shown here is derived from an EMBL/GenBank/DDBJ whole genome shotgun (WGS) entry which is preliminary data.</text>
</comment>
<evidence type="ECO:0000259" key="2">
    <source>
        <dbReference type="PROSITE" id="PS50206"/>
    </source>
</evidence>
<proteinExistence type="predicted"/>
<dbReference type="InterPro" id="IPR036873">
    <property type="entry name" value="Rhodanese-like_dom_sf"/>
</dbReference>
<feature type="region of interest" description="Disordered" evidence="1">
    <location>
        <begin position="600"/>
        <end position="629"/>
    </location>
</feature>